<reference evidence="1 2" key="1">
    <citation type="submission" date="2018-03" db="EMBL/GenBank/DDBJ databases">
        <authorList>
            <person name="Gully D."/>
        </authorList>
    </citation>
    <scope>NUCLEOTIDE SEQUENCE [LARGE SCALE GENOMIC DNA]</scope>
    <source>
        <strain evidence="1">ORS3257</strain>
    </source>
</reference>
<dbReference type="EMBL" id="LS398110">
    <property type="protein sequence ID" value="SPP94328.1"/>
    <property type="molecule type" value="Genomic_DNA"/>
</dbReference>
<proteinExistence type="predicted"/>
<gene>
    <name evidence="1" type="ORF">BRAD3257_3290</name>
</gene>
<dbReference type="KEGG" id="bvz:BRAD3257_3290"/>
<evidence type="ECO:0000313" key="2">
    <source>
        <dbReference type="Proteomes" id="UP000246085"/>
    </source>
</evidence>
<sequence length="50" mass="5748">MPGRFFLAEAQSKDSVNHYYRSVCASEERIALGHLYRVTVCQEASLFRPL</sequence>
<accession>A0A2U3PYZ7</accession>
<organism evidence="1 2">
    <name type="scientific">Bradyrhizobium vignae</name>
    <dbReference type="NCBI Taxonomy" id="1549949"/>
    <lineage>
        <taxon>Bacteria</taxon>
        <taxon>Pseudomonadati</taxon>
        <taxon>Pseudomonadota</taxon>
        <taxon>Alphaproteobacteria</taxon>
        <taxon>Hyphomicrobiales</taxon>
        <taxon>Nitrobacteraceae</taxon>
        <taxon>Bradyrhizobium</taxon>
    </lineage>
</organism>
<dbReference type="AlphaFoldDB" id="A0A2U3PYZ7"/>
<evidence type="ECO:0000313" key="1">
    <source>
        <dbReference type="EMBL" id="SPP94328.1"/>
    </source>
</evidence>
<protein>
    <submittedName>
        <fullName evidence="1">Uncharacterized protein</fullName>
    </submittedName>
</protein>
<dbReference type="Proteomes" id="UP000246085">
    <property type="component" value="Chromosome BRAD3257"/>
</dbReference>
<name>A0A2U3PYZ7_9BRAD</name>